<sequence length="327" mass="36616">MDPSAYKDLVTLRGLKYHYFVSRGDQSKPTLLFLHGFPSTSHDWRKQVAFFQKEGYSLIVPDMLGYGGTDKPTDPELYKQGLMAADLIDILDAENVDKAIVIGHDWGCGTTSRLNTYSPERFIGFAFLASGYSAPNPEYSYEGMIAQLRQAVGYDVYGYWAFCAEEGADKILEKHIDSLISMLYPSDSRIWATNLAPKGAFKDWLLADKMTQTAAYISEEEKQTMKQILLKNGLAGPLCWYKVPVSGLCVDDFKQIPPERYAVQKPVFFGACKKDFVCLPALGLANADKLCPNITVKEFDTDHWVQLAAPDELNRVLKEWVDGITAA</sequence>
<name>A0A8E2AVN8_9APHY</name>
<evidence type="ECO:0000313" key="4">
    <source>
        <dbReference type="EMBL" id="OCH86220.1"/>
    </source>
</evidence>
<dbReference type="EMBL" id="KV722538">
    <property type="protein sequence ID" value="OCH86220.1"/>
    <property type="molecule type" value="Genomic_DNA"/>
</dbReference>
<evidence type="ECO:0000313" key="5">
    <source>
        <dbReference type="Proteomes" id="UP000250043"/>
    </source>
</evidence>
<dbReference type="InterPro" id="IPR000639">
    <property type="entry name" value="Epox_hydrolase-like"/>
</dbReference>
<dbReference type="InterPro" id="IPR000073">
    <property type="entry name" value="AB_hydrolase_1"/>
</dbReference>
<keyword evidence="5" id="KW-1185">Reference proteome</keyword>
<accession>A0A8E2AVN8</accession>
<dbReference type="Pfam" id="PF00561">
    <property type="entry name" value="Abhydrolase_1"/>
    <property type="match status" value="1"/>
</dbReference>
<dbReference type="InterPro" id="IPR029058">
    <property type="entry name" value="AB_hydrolase_fold"/>
</dbReference>
<proteinExistence type="inferred from homology"/>
<evidence type="ECO:0000259" key="3">
    <source>
        <dbReference type="Pfam" id="PF00561"/>
    </source>
</evidence>
<reference evidence="4 5" key="1">
    <citation type="submission" date="2016-07" db="EMBL/GenBank/DDBJ databases">
        <title>Draft genome of the white-rot fungus Obba rivulosa 3A-2.</title>
        <authorList>
            <consortium name="DOE Joint Genome Institute"/>
            <person name="Miettinen O."/>
            <person name="Riley R."/>
            <person name="Acob R."/>
            <person name="Barry K."/>
            <person name="Cullen D."/>
            <person name="De Vries R."/>
            <person name="Hainaut M."/>
            <person name="Hatakka A."/>
            <person name="Henrissat B."/>
            <person name="Hilden K."/>
            <person name="Kuo R."/>
            <person name="Labutti K."/>
            <person name="Lipzen A."/>
            <person name="Makela M.R."/>
            <person name="Sandor L."/>
            <person name="Spatafora J.W."/>
            <person name="Grigoriev I.V."/>
            <person name="Hibbett D.S."/>
        </authorList>
    </citation>
    <scope>NUCLEOTIDE SEQUENCE [LARGE SCALE GENOMIC DNA]</scope>
    <source>
        <strain evidence="4 5">3A-2</strain>
    </source>
</reference>
<organism evidence="4 5">
    <name type="scientific">Obba rivulosa</name>
    <dbReference type="NCBI Taxonomy" id="1052685"/>
    <lineage>
        <taxon>Eukaryota</taxon>
        <taxon>Fungi</taxon>
        <taxon>Dikarya</taxon>
        <taxon>Basidiomycota</taxon>
        <taxon>Agaricomycotina</taxon>
        <taxon>Agaricomycetes</taxon>
        <taxon>Polyporales</taxon>
        <taxon>Gelatoporiaceae</taxon>
        <taxon>Obba</taxon>
    </lineage>
</organism>
<comment type="similarity">
    <text evidence="2">Belongs to the AB hydrolase superfamily. Epoxide hydrolase family.</text>
</comment>
<protein>
    <submittedName>
        <fullName evidence="4">Alpha/beta-hydrolase</fullName>
    </submittedName>
</protein>
<dbReference type="Gene3D" id="3.40.50.1820">
    <property type="entry name" value="alpha/beta hydrolase"/>
    <property type="match status" value="1"/>
</dbReference>
<evidence type="ECO:0000256" key="2">
    <source>
        <dbReference type="ARBA" id="ARBA00038334"/>
    </source>
</evidence>
<dbReference type="Proteomes" id="UP000250043">
    <property type="component" value="Unassembled WGS sequence"/>
</dbReference>
<feature type="domain" description="AB hydrolase-1" evidence="3">
    <location>
        <begin position="29"/>
        <end position="138"/>
    </location>
</feature>
<dbReference type="GO" id="GO:0016787">
    <property type="term" value="F:hydrolase activity"/>
    <property type="evidence" value="ECO:0007669"/>
    <property type="project" value="UniProtKB-KW"/>
</dbReference>
<dbReference type="PANTHER" id="PTHR43329">
    <property type="entry name" value="EPOXIDE HYDROLASE"/>
    <property type="match status" value="1"/>
</dbReference>
<keyword evidence="1 4" id="KW-0378">Hydrolase</keyword>
<dbReference type="OrthoDB" id="408373at2759"/>
<evidence type="ECO:0000256" key="1">
    <source>
        <dbReference type="ARBA" id="ARBA00022801"/>
    </source>
</evidence>
<dbReference type="SUPFAM" id="SSF53474">
    <property type="entry name" value="alpha/beta-Hydrolases"/>
    <property type="match status" value="1"/>
</dbReference>
<gene>
    <name evidence="4" type="ORF">OBBRIDRAFT_890630</name>
</gene>
<dbReference type="AlphaFoldDB" id="A0A8E2AVN8"/>
<dbReference type="PRINTS" id="PR00412">
    <property type="entry name" value="EPOXHYDRLASE"/>
</dbReference>